<feature type="domain" description="PDZ" evidence="8">
    <location>
        <begin position="96"/>
        <end position="169"/>
    </location>
</feature>
<dbReference type="PANTHER" id="PTHR45779">
    <property type="entry name" value="PEPTIDYLPROLYL ISOMERASE"/>
    <property type="match status" value="1"/>
</dbReference>
<evidence type="ECO:0000259" key="7">
    <source>
        <dbReference type="PROSITE" id="PS50059"/>
    </source>
</evidence>
<dbReference type="PROSITE" id="PS50106">
    <property type="entry name" value="PDZ"/>
    <property type="match status" value="1"/>
</dbReference>
<evidence type="ECO:0000259" key="8">
    <source>
        <dbReference type="PROSITE" id="PS50106"/>
    </source>
</evidence>
<protein>
    <recommendedName>
        <fullName evidence="2 5">peptidylprolyl isomerase</fullName>
        <ecNumber evidence="2 5">5.2.1.8</ecNumber>
    </recommendedName>
</protein>
<dbReference type="Pfam" id="PF00595">
    <property type="entry name" value="PDZ"/>
    <property type="match status" value="1"/>
</dbReference>
<reference evidence="9" key="1">
    <citation type="submission" date="2021-01" db="EMBL/GenBank/DDBJ databases">
        <authorList>
            <person name="Corre E."/>
            <person name="Pelletier E."/>
            <person name="Niang G."/>
            <person name="Scheremetjew M."/>
            <person name="Finn R."/>
            <person name="Kale V."/>
            <person name="Holt S."/>
            <person name="Cochrane G."/>
            <person name="Meng A."/>
            <person name="Brown T."/>
            <person name="Cohen L."/>
        </authorList>
    </citation>
    <scope>NUCLEOTIDE SEQUENCE</scope>
    <source>
        <strain evidence="9">CCMP3107</strain>
    </source>
</reference>
<keyword evidence="3 5" id="KW-0697">Rotamase</keyword>
<name>A0A6V1NQ85_HETAK</name>
<evidence type="ECO:0000256" key="5">
    <source>
        <dbReference type="PROSITE-ProRule" id="PRU00277"/>
    </source>
</evidence>
<accession>A0A6V1NQ85</accession>
<dbReference type="EC" id="5.2.1.8" evidence="2 5"/>
<comment type="catalytic activity">
    <reaction evidence="1 5">
        <text>[protein]-peptidylproline (omega=180) = [protein]-peptidylproline (omega=0)</text>
        <dbReference type="Rhea" id="RHEA:16237"/>
        <dbReference type="Rhea" id="RHEA-COMP:10747"/>
        <dbReference type="Rhea" id="RHEA-COMP:10748"/>
        <dbReference type="ChEBI" id="CHEBI:83833"/>
        <dbReference type="ChEBI" id="CHEBI:83834"/>
        <dbReference type="EC" id="5.2.1.8"/>
    </reaction>
</comment>
<dbReference type="PANTHER" id="PTHR45779:SF7">
    <property type="entry name" value="PEPTIDYLPROLYL ISOMERASE"/>
    <property type="match status" value="1"/>
</dbReference>
<proteinExistence type="predicted"/>
<keyword evidence="4 5" id="KW-0413">Isomerase</keyword>
<sequence>MTTTMKFLRLCTSITAVFVASFTDKHAHGWTCSAIKKISKRTPQDPRTENQRCYTTARMGVEGPVTTSRREFLAHSLFATVAITTPQGTQALNRDEIEVTVDVSGGSLGLELNEVTYQRSFRVLVKRVLPDSAASKVPEIKPGLLIMNVNGENVEGIPAKEVKKAIARAIAAGAGAPLRLRLKDPLAFQEALRDSESAAVGEEITTTVTPSAGGIAAQEVKVERRLIPELCSAGAEYGDLLEIGYVGYLADGPDGGPGRVFDGSAVKVNGREVSGRGGDTTVFFVLGKQPTGQFPPAWDVGMLGMCVGEKRRLTIPPALGFGEASLKRRGIPAGSTLIYDVMVNGINGQSLMR</sequence>
<dbReference type="Gene3D" id="2.30.42.10">
    <property type="match status" value="1"/>
</dbReference>
<dbReference type="GO" id="GO:0005783">
    <property type="term" value="C:endoplasmic reticulum"/>
    <property type="evidence" value="ECO:0007669"/>
    <property type="project" value="TreeGrafter"/>
</dbReference>
<keyword evidence="6" id="KW-0732">Signal</keyword>
<evidence type="ECO:0000256" key="3">
    <source>
        <dbReference type="ARBA" id="ARBA00023110"/>
    </source>
</evidence>
<evidence type="ECO:0000256" key="4">
    <source>
        <dbReference type="ARBA" id="ARBA00023235"/>
    </source>
</evidence>
<gene>
    <name evidence="9" type="ORF">HAKA00212_LOCUS3599</name>
</gene>
<organism evidence="9">
    <name type="scientific">Heterosigma akashiwo</name>
    <name type="common">Chromophytic alga</name>
    <name type="synonym">Heterosigma carterae</name>
    <dbReference type="NCBI Taxonomy" id="2829"/>
    <lineage>
        <taxon>Eukaryota</taxon>
        <taxon>Sar</taxon>
        <taxon>Stramenopiles</taxon>
        <taxon>Ochrophyta</taxon>
        <taxon>Raphidophyceae</taxon>
        <taxon>Chattonellales</taxon>
        <taxon>Chattonellaceae</taxon>
        <taxon>Heterosigma</taxon>
    </lineage>
</organism>
<evidence type="ECO:0000256" key="2">
    <source>
        <dbReference type="ARBA" id="ARBA00013194"/>
    </source>
</evidence>
<evidence type="ECO:0000256" key="6">
    <source>
        <dbReference type="SAM" id="SignalP"/>
    </source>
</evidence>
<dbReference type="InterPro" id="IPR046357">
    <property type="entry name" value="PPIase_dom_sf"/>
</dbReference>
<dbReference type="InterPro" id="IPR036034">
    <property type="entry name" value="PDZ_sf"/>
</dbReference>
<dbReference type="EMBL" id="HBIU01008895">
    <property type="protein sequence ID" value="CAE0624932.1"/>
    <property type="molecule type" value="Transcribed_RNA"/>
</dbReference>
<dbReference type="SUPFAM" id="SSF54534">
    <property type="entry name" value="FKBP-like"/>
    <property type="match status" value="1"/>
</dbReference>
<dbReference type="AlphaFoldDB" id="A0A6V1NQ85"/>
<dbReference type="InterPro" id="IPR044609">
    <property type="entry name" value="FKBP2/11"/>
</dbReference>
<dbReference type="InterPro" id="IPR001179">
    <property type="entry name" value="PPIase_FKBP_dom"/>
</dbReference>
<feature type="signal peptide" evidence="6">
    <location>
        <begin position="1"/>
        <end position="29"/>
    </location>
</feature>
<feature type="domain" description="PPIase FKBP-type" evidence="7">
    <location>
        <begin position="238"/>
        <end position="347"/>
    </location>
</feature>
<dbReference type="Gene3D" id="3.10.50.40">
    <property type="match status" value="1"/>
</dbReference>
<dbReference type="Pfam" id="PF00254">
    <property type="entry name" value="FKBP_C"/>
    <property type="match status" value="1"/>
</dbReference>
<dbReference type="SUPFAM" id="SSF50156">
    <property type="entry name" value="PDZ domain-like"/>
    <property type="match status" value="1"/>
</dbReference>
<dbReference type="PROSITE" id="PS50059">
    <property type="entry name" value="FKBP_PPIASE"/>
    <property type="match status" value="1"/>
</dbReference>
<dbReference type="InterPro" id="IPR001478">
    <property type="entry name" value="PDZ"/>
</dbReference>
<evidence type="ECO:0000313" key="9">
    <source>
        <dbReference type="EMBL" id="CAE0624932.1"/>
    </source>
</evidence>
<dbReference type="GO" id="GO:0003755">
    <property type="term" value="F:peptidyl-prolyl cis-trans isomerase activity"/>
    <property type="evidence" value="ECO:0007669"/>
    <property type="project" value="UniProtKB-KW"/>
</dbReference>
<feature type="chain" id="PRO_5030160737" description="peptidylprolyl isomerase" evidence="6">
    <location>
        <begin position="30"/>
        <end position="353"/>
    </location>
</feature>
<dbReference type="SMART" id="SM00228">
    <property type="entry name" value="PDZ"/>
    <property type="match status" value="1"/>
</dbReference>
<evidence type="ECO:0000256" key="1">
    <source>
        <dbReference type="ARBA" id="ARBA00000971"/>
    </source>
</evidence>